<gene>
    <name evidence="3" type="ORF">PCOR1329_LOCUS85636</name>
</gene>
<dbReference type="InterPro" id="IPR039575">
    <property type="entry name" value="P3H"/>
</dbReference>
<dbReference type="Gene3D" id="2.60.120.620">
    <property type="entry name" value="q2cbj1_9rhob like domain"/>
    <property type="match status" value="2"/>
</dbReference>
<dbReference type="InterPro" id="IPR005123">
    <property type="entry name" value="Oxoglu/Fe-dep_dioxygenase_dom"/>
</dbReference>
<proteinExistence type="predicted"/>
<protein>
    <recommendedName>
        <fullName evidence="2">Fe2OG dioxygenase domain-containing protein</fullName>
    </recommendedName>
</protein>
<organism evidence="3 4">
    <name type="scientific">Prorocentrum cordatum</name>
    <dbReference type="NCBI Taxonomy" id="2364126"/>
    <lineage>
        <taxon>Eukaryota</taxon>
        <taxon>Sar</taxon>
        <taxon>Alveolata</taxon>
        <taxon>Dinophyceae</taxon>
        <taxon>Prorocentrales</taxon>
        <taxon>Prorocentraceae</taxon>
        <taxon>Prorocentrum</taxon>
    </lineage>
</organism>
<feature type="non-terminal residue" evidence="3">
    <location>
        <position position="644"/>
    </location>
</feature>
<dbReference type="PANTHER" id="PTHR14049:SF9">
    <property type="entry name" value="PROCOLLAGEN-PROLINE 3-DIOXYGENASE"/>
    <property type="match status" value="1"/>
</dbReference>
<evidence type="ECO:0000256" key="1">
    <source>
        <dbReference type="SAM" id="MobiDB-lite"/>
    </source>
</evidence>
<dbReference type="EMBL" id="CAUYUJ010022668">
    <property type="protein sequence ID" value="CAK0911904.1"/>
    <property type="molecule type" value="Genomic_DNA"/>
</dbReference>
<name>A0ABN9YLH1_9DINO</name>
<reference evidence="3" key="1">
    <citation type="submission" date="2023-10" db="EMBL/GenBank/DDBJ databases">
        <authorList>
            <person name="Chen Y."/>
            <person name="Shah S."/>
            <person name="Dougan E. K."/>
            <person name="Thang M."/>
            <person name="Chan C."/>
        </authorList>
    </citation>
    <scope>NUCLEOTIDE SEQUENCE [LARGE SCALE GENOMIC DNA]</scope>
</reference>
<dbReference type="PANTHER" id="PTHR14049">
    <property type="entry name" value="LEPRECAN 1"/>
    <property type="match status" value="1"/>
</dbReference>
<evidence type="ECO:0000313" key="3">
    <source>
        <dbReference type="EMBL" id="CAK0911904.1"/>
    </source>
</evidence>
<accession>A0ABN9YLH1</accession>
<feature type="region of interest" description="Disordered" evidence="1">
    <location>
        <begin position="332"/>
        <end position="370"/>
    </location>
</feature>
<dbReference type="PROSITE" id="PS51471">
    <property type="entry name" value="FE2OG_OXY"/>
    <property type="match status" value="1"/>
</dbReference>
<evidence type="ECO:0000259" key="2">
    <source>
        <dbReference type="PROSITE" id="PS51471"/>
    </source>
</evidence>
<feature type="region of interest" description="Disordered" evidence="1">
    <location>
        <begin position="609"/>
        <end position="644"/>
    </location>
</feature>
<feature type="compositionally biased region" description="Gly residues" evidence="1">
    <location>
        <begin position="618"/>
        <end position="636"/>
    </location>
</feature>
<evidence type="ECO:0000313" key="4">
    <source>
        <dbReference type="Proteomes" id="UP001189429"/>
    </source>
</evidence>
<sequence length="644" mass="71647">MRGKLATPNDEWGGWPSERWQDPPIVFSSQEVCIASGKRAGPSDFSHCPTPQSYVRCGPHHRAELCVLGKEDISQLHDIWWRYKDDLTWPWYEKKPQFDDADFDAFREIAEKVKDAMVQEFGEPMVLDQATISNTNHIGHPPHADNVQFDSVWWEGKRIRSEDEVIAAREGAYVLWRPEKTSYRSYSCTVSLTDPSNFEGGEVQFFKQWGDSEPVASYKCAEGCGVAFCGCQRNIHAVTGVRSGFRLVLLVWTRPPHVRVPDSQIHVCYFRPGTGLGVWLTTADVQQREAARSGNGRAWVPVEEDHGCQCSRCAAERRKVAWADCVASKDDSRRLAQDPATPTTSAGSSPRPSGSPSPAEGAAAEAREGRAPAAACRVHARAGLRGVVSEADAEQLYRIWQAYQDDLSHPWYEDKPTFTDREFKTFRAIAQKVVRAMSEAFGEDLVLDQATVSRTTHHGHPPHADNVQFDSVWWGGRQIKQVDELTAARAGAKVLWKQSKTLYRNYSATVSLCDPSGYDGGDLEFYGSWGEREPLEKHRPALGDGVAFCGCQRNIHAVTGVRWGFRLVLLVWTRSPDSVVPEEKKHVCYFRPGTGRAVWLTTADLEEYPRKAEEGSCGNPGGPDSAGGEPAEGGGPEAHEQESR</sequence>
<comment type="caution">
    <text evidence="3">The sequence shown here is derived from an EMBL/GenBank/DDBJ whole genome shotgun (WGS) entry which is preliminary data.</text>
</comment>
<feature type="domain" description="Fe2OG dioxygenase" evidence="2">
    <location>
        <begin position="112"/>
        <end position="255"/>
    </location>
</feature>
<keyword evidence="4" id="KW-1185">Reference proteome</keyword>
<feature type="compositionally biased region" description="Low complexity" evidence="1">
    <location>
        <begin position="339"/>
        <end position="364"/>
    </location>
</feature>
<dbReference type="Proteomes" id="UP001189429">
    <property type="component" value="Unassembled WGS sequence"/>
</dbReference>